<dbReference type="Proteomes" id="UP000005850">
    <property type="component" value="Chromosome"/>
</dbReference>
<gene>
    <name evidence="2" type="ORF">BRLA_c006710</name>
</gene>
<dbReference type="PANTHER" id="PTHR11786:SF0">
    <property type="entry name" value="ARYLAMINE N-ACETYLTRANSFERASE 4-RELATED"/>
    <property type="match status" value="1"/>
</dbReference>
<dbReference type="GO" id="GO:0016407">
    <property type="term" value="F:acetyltransferase activity"/>
    <property type="evidence" value="ECO:0007669"/>
    <property type="project" value="InterPro"/>
</dbReference>
<dbReference type="KEGG" id="blr:BRLA_c006710"/>
<dbReference type="AlphaFoldDB" id="A0A075QZK8"/>
<organism evidence="2 3">
    <name type="scientific">Brevibacillus laterosporus LMG 15441</name>
    <dbReference type="NCBI Taxonomy" id="1042163"/>
    <lineage>
        <taxon>Bacteria</taxon>
        <taxon>Bacillati</taxon>
        <taxon>Bacillota</taxon>
        <taxon>Bacilli</taxon>
        <taxon>Bacillales</taxon>
        <taxon>Paenibacillaceae</taxon>
        <taxon>Brevibacillus</taxon>
    </lineage>
</organism>
<accession>A0A075QZK8</accession>
<evidence type="ECO:0000313" key="2">
    <source>
        <dbReference type="EMBL" id="AIG25029.1"/>
    </source>
</evidence>
<dbReference type="InterPro" id="IPR053710">
    <property type="entry name" value="Arylamine_NAT_domain_sf"/>
</dbReference>
<keyword evidence="3" id="KW-1185">Reference proteome</keyword>
<dbReference type="Gene3D" id="3.30.2140.20">
    <property type="match status" value="1"/>
</dbReference>
<reference evidence="2 3" key="1">
    <citation type="journal article" date="2011" name="J. Bacteriol.">
        <title>Genome sequence of Brevibacillus laterosporus LMG 15441, a pathogen of invertebrates.</title>
        <authorList>
            <person name="Djukic M."/>
            <person name="Poehlein A."/>
            <person name="Thurmer A."/>
            <person name="Daniel R."/>
        </authorList>
    </citation>
    <scope>NUCLEOTIDE SEQUENCE [LARGE SCALE GENOMIC DNA]</scope>
    <source>
        <strain evidence="2 3">LMG 15441</strain>
    </source>
</reference>
<dbReference type="RefSeq" id="WP_003335485.1">
    <property type="nucleotide sequence ID" value="NZ_CP007806.1"/>
</dbReference>
<evidence type="ECO:0000313" key="3">
    <source>
        <dbReference type="Proteomes" id="UP000005850"/>
    </source>
</evidence>
<sequence length="290" mass="33851">MKLPTWAESYLHKIHLKQEKPSYEFLEKICRNHLSTIPFENISKLIYYREYNQNNFYIPPLDIVTLHLYTMQFGGTCYVLNSTLQQLLLELGFSAKLLPVGQTHIAILVDHPEEPGIPLYVDCASAAPFFTPVDFTRNPDNCSEYADIAVRLVADTKNPGRYLYNRYVKNQLTEQDWTFDPTVTKNLIYFNNTVAKSFDLDRKFMSLLFIQLFQLDQHRKVTIYNNEFSIVDESGNEQLKLLSNTEEIEKVLQEEFKLPRLPVREAVEVLAELGINIFEKKIKKQQNNLV</sequence>
<evidence type="ECO:0000256" key="1">
    <source>
        <dbReference type="ARBA" id="ARBA00006547"/>
    </source>
</evidence>
<dbReference type="SUPFAM" id="SSF54001">
    <property type="entry name" value="Cysteine proteinases"/>
    <property type="match status" value="1"/>
</dbReference>
<dbReference type="PANTHER" id="PTHR11786">
    <property type="entry name" value="N-HYDROXYARYLAMINE O-ACETYLTRANSFERASE"/>
    <property type="match status" value="1"/>
</dbReference>
<name>A0A075QZK8_BRELA</name>
<proteinExistence type="inferred from homology"/>
<dbReference type="InterPro" id="IPR001447">
    <property type="entry name" value="Arylamine_N-AcTrfase"/>
</dbReference>
<dbReference type="InterPro" id="IPR038765">
    <property type="entry name" value="Papain-like_cys_pep_sf"/>
</dbReference>
<dbReference type="EMBL" id="CP007806">
    <property type="protein sequence ID" value="AIG25029.1"/>
    <property type="molecule type" value="Genomic_DNA"/>
</dbReference>
<keyword evidence="2" id="KW-0808">Transferase</keyword>
<dbReference type="eggNOG" id="COG2162">
    <property type="taxonomic scope" value="Bacteria"/>
</dbReference>
<dbReference type="STRING" id="1042163.BRLA_c006710"/>
<protein>
    <submittedName>
        <fullName evidence="2">Arylamine N-acetyltransferase</fullName>
    </submittedName>
</protein>
<dbReference type="Pfam" id="PF00797">
    <property type="entry name" value="Acetyltransf_2"/>
    <property type="match status" value="1"/>
</dbReference>
<dbReference type="HOGENOM" id="CLU_935882_0_0_9"/>
<comment type="similarity">
    <text evidence="1">Belongs to the arylamine N-acetyltransferase family.</text>
</comment>